<name>A0A0C1ZA25_9VIBR</name>
<dbReference type="InterPro" id="IPR011006">
    <property type="entry name" value="CheY-like_superfamily"/>
</dbReference>
<dbReference type="InterPro" id="IPR036388">
    <property type="entry name" value="WH-like_DNA-bd_sf"/>
</dbReference>
<dbReference type="CDD" id="cd00383">
    <property type="entry name" value="trans_reg_C"/>
    <property type="match status" value="1"/>
</dbReference>
<dbReference type="GO" id="GO:0005829">
    <property type="term" value="C:cytosol"/>
    <property type="evidence" value="ECO:0007669"/>
    <property type="project" value="TreeGrafter"/>
</dbReference>
<evidence type="ECO:0000256" key="2">
    <source>
        <dbReference type="ARBA" id="ARBA00023012"/>
    </source>
</evidence>
<dbReference type="InterPro" id="IPR001789">
    <property type="entry name" value="Sig_transdc_resp-reg_receiver"/>
</dbReference>
<evidence type="ECO:0000256" key="7">
    <source>
        <dbReference type="PROSITE-ProRule" id="PRU01091"/>
    </source>
</evidence>
<evidence type="ECO:0000256" key="4">
    <source>
        <dbReference type="ARBA" id="ARBA00023125"/>
    </source>
</evidence>
<keyword evidence="4 7" id="KW-0238">DNA-binding</keyword>
<evidence type="ECO:0000259" key="8">
    <source>
        <dbReference type="PROSITE" id="PS50110"/>
    </source>
</evidence>
<keyword evidence="2" id="KW-0902">Two-component regulatory system</keyword>
<dbReference type="AlphaFoldDB" id="A0A0C1ZA25"/>
<dbReference type="PROSITE" id="PS50110">
    <property type="entry name" value="RESPONSE_REGULATORY"/>
    <property type="match status" value="1"/>
</dbReference>
<dbReference type="SMART" id="SM00448">
    <property type="entry name" value="REC"/>
    <property type="match status" value="1"/>
</dbReference>
<dbReference type="PATRIC" id="fig|1229493.5.peg.838"/>
<dbReference type="GO" id="GO:0000976">
    <property type="term" value="F:transcription cis-regulatory region binding"/>
    <property type="evidence" value="ECO:0007669"/>
    <property type="project" value="TreeGrafter"/>
</dbReference>
<dbReference type="Gene3D" id="3.40.50.2300">
    <property type="match status" value="1"/>
</dbReference>
<dbReference type="Proteomes" id="UP000031586">
    <property type="component" value="Unassembled WGS sequence"/>
</dbReference>
<dbReference type="InterPro" id="IPR039420">
    <property type="entry name" value="WalR-like"/>
</dbReference>
<dbReference type="EMBL" id="JPRD01000015">
    <property type="protein sequence ID" value="KIF53029.1"/>
    <property type="molecule type" value="Genomic_DNA"/>
</dbReference>
<feature type="domain" description="Response regulatory" evidence="8">
    <location>
        <begin position="7"/>
        <end position="120"/>
    </location>
</feature>
<feature type="domain" description="OmpR/PhoB-type" evidence="9">
    <location>
        <begin position="128"/>
        <end position="228"/>
    </location>
</feature>
<feature type="modified residue" description="4-aspartylphosphate" evidence="6">
    <location>
        <position position="56"/>
    </location>
</feature>
<feature type="DNA-binding region" description="OmpR/PhoB-type" evidence="7">
    <location>
        <begin position="128"/>
        <end position="228"/>
    </location>
</feature>
<dbReference type="SUPFAM" id="SSF46894">
    <property type="entry name" value="C-terminal effector domain of the bipartite response regulators"/>
    <property type="match status" value="1"/>
</dbReference>
<comment type="caution">
    <text evidence="10">The sequence shown here is derived from an EMBL/GenBank/DDBJ whole genome shotgun (WGS) entry which is preliminary data.</text>
</comment>
<evidence type="ECO:0000313" key="10">
    <source>
        <dbReference type="EMBL" id="KIF53029.1"/>
    </source>
</evidence>
<reference evidence="10 11" key="1">
    <citation type="submission" date="2014-07" db="EMBL/GenBank/DDBJ databases">
        <title>Unique and conserved regions in Vibrio harveyi and related species in comparison with the shrimp pathogen Vibrio harveyi CAIM 1792.</title>
        <authorList>
            <person name="Espinoza-Valles I."/>
            <person name="Vora G."/>
            <person name="Leekitcharoenphon P."/>
            <person name="Ussery D."/>
            <person name="Hoj L."/>
            <person name="Gomez-Gil B."/>
        </authorList>
    </citation>
    <scope>NUCLEOTIDE SEQUENCE [LARGE SCALE GENOMIC DNA]</scope>
    <source>
        <strain evidence="11">CAIM 1854 / LMG 25443</strain>
    </source>
</reference>
<evidence type="ECO:0000313" key="11">
    <source>
        <dbReference type="Proteomes" id="UP000031586"/>
    </source>
</evidence>
<keyword evidence="1 6" id="KW-0597">Phosphoprotein</keyword>
<accession>A0A0C1ZA25</accession>
<dbReference type="RefSeq" id="WP_020194194.1">
    <property type="nucleotide sequence ID" value="NZ_BAOH01000005.1"/>
</dbReference>
<dbReference type="Pfam" id="PF00486">
    <property type="entry name" value="Trans_reg_C"/>
    <property type="match status" value="1"/>
</dbReference>
<dbReference type="Gene3D" id="1.10.10.10">
    <property type="entry name" value="Winged helix-like DNA-binding domain superfamily/Winged helix DNA-binding domain"/>
    <property type="match status" value="1"/>
</dbReference>
<dbReference type="PANTHER" id="PTHR48111">
    <property type="entry name" value="REGULATOR OF RPOS"/>
    <property type="match status" value="1"/>
</dbReference>
<evidence type="ECO:0000256" key="1">
    <source>
        <dbReference type="ARBA" id="ARBA00022553"/>
    </source>
</evidence>
<evidence type="ECO:0000256" key="6">
    <source>
        <dbReference type="PROSITE-ProRule" id="PRU00169"/>
    </source>
</evidence>
<protein>
    <recommendedName>
        <fullName evidence="12">Transcriptional regulator</fullName>
    </recommendedName>
</protein>
<keyword evidence="5" id="KW-0804">Transcription</keyword>
<organism evidence="10 11">
    <name type="scientific">Vibrio owensii CAIM 1854 = LMG 25443</name>
    <dbReference type="NCBI Taxonomy" id="1229493"/>
    <lineage>
        <taxon>Bacteria</taxon>
        <taxon>Pseudomonadati</taxon>
        <taxon>Pseudomonadota</taxon>
        <taxon>Gammaproteobacteria</taxon>
        <taxon>Vibrionales</taxon>
        <taxon>Vibrionaceae</taxon>
        <taxon>Vibrio</taxon>
    </lineage>
</organism>
<dbReference type="InterPro" id="IPR001867">
    <property type="entry name" value="OmpR/PhoB-type_DNA-bd"/>
</dbReference>
<evidence type="ECO:0000259" key="9">
    <source>
        <dbReference type="PROSITE" id="PS51755"/>
    </source>
</evidence>
<dbReference type="SUPFAM" id="SSF52172">
    <property type="entry name" value="CheY-like"/>
    <property type="match status" value="1"/>
</dbReference>
<proteinExistence type="predicted"/>
<keyword evidence="3" id="KW-0805">Transcription regulation</keyword>
<sequence length="229" mass="26504">MTYNNYKILLVEDEATHAEIVKKYLSHEGIETHIISDGEEVVSWLRENNVHLILLDLNLPGKDGLDIFKEIREFSQVPIIISTARTHQDDRLKGWSLGPEDYICKPYYNKELTLRVTNTLNRIYKIESRESPIKRGFVIDEETELATLNGQTIKLSSLEFRLLKFFYSKRGVALSRDELKTNVYPPNRIVSDKTIDSHVKNLRKRIKAIDGNLNCIKSEYGVGFKFTVD</sequence>
<dbReference type="GO" id="GO:0000156">
    <property type="term" value="F:phosphorelay response regulator activity"/>
    <property type="evidence" value="ECO:0007669"/>
    <property type="project" value="TreeGrafter"/>
</dbReference>
<gene>
    <name evidence="10" type="ORF">H735_08755</name>
</gene>
<dbReference type="SMART" id="SM00862">
    <property type="entry name" value="Trans_reg_C"/>
    <property type="match status" value="1"/>
</dbReference>
<dbReference type="InterPro" id="IPR016032">
    <property type="entry name" value="Sig_transdc_resp-reg_C-effctor"/>
</dbReference>
<dbReference type="GO" id="GO:0032993">
    <property type="term" value="C:protein-DNA complex"/>
    <property type="evidence" value="ECO:0007669"/>
    <property type="project" value="TreeGrafter"/>
</dbReference>
<dbReference type="PANTHER" id="PTHR48111:SF4">
    <property type="entry name" value="DNA-BINDING DUAL TRANSCRIPTIONAL REGULATOR OMPR"/>
    <property type="match status" value="1"/>
</dbReference>
<evidence type="ECO:0008006" key="12">
    <source>
        <dbReference type="Google" id="ProtNLM"/>
    </source>
</evidence>
<dbReference type="GO" id="GO:0006355">
    <property type="term" value="P:regulation of DNA-templated transcription"/>
    <property type="evidence" value="ECO:0007669"/>
    <property type="project" value="InterPro"/>
</dbReference>
<evidence type="ECO:0000256" key="5">
    <source>
        <dbReference type="ARBA" id="ARBA00023163"/>
    </source>
</evidence>
<dbReference type="PROSITE" id="PS51755">
    <property type="entry name" value="OMPR_PHOB"/>
    <property type="match status" value="1"/>
</dbReference>
<dbReference type="Pfam" id="PF00072">
    <property type="entry name" value="Response_reg"/>
    <property type="match status" value="1"/>
</dbReference>
<evidence type="ECO:0000256" key="3">
    <source>
        <dbReference type="ARBA" id="ARBA00023015"/>
    </source>
</evidence>